<dbReference type="HOGENOM" id="CLU_072522_2_0_9"/>
<dbReference type="NCBIfam" id="TIGR02220">
    <property type="entry name" value="phg_TIGR02220"/>
    <property type="match status" value="1"/>
</dbReference>
<organism evidence="2 3">
    <name type="scientific">Cellulosilyticum lentocellum (strain ATCC 49066 / DSM 5427 / NCIMB 11756 / RHM5)</name>
    <name type="common">Clostridium lentocellum</name>
    <dbReference type="NCBI Taxonomy" id="642492"/>
    <lineage>
        <taxon>Bacteria</taxon>
        <taxon>Bacillati</taxon>
        <taxon>Bacillota</taxon>
        <taxon>Clostridia</taxon>
        <taxon>Lachnospirales</taxon>
        <taxon>Cellulosilyticaceae</taxon>
        <taxon>Cellulosilyticum</taxon>
    </lineage>
</organism>
<keyword evidence="3" id="KW-1185">Reference proteome</keyword>
<evidence type="ECO:0000313" key="2">
    <source>
        <dbReference type="EMBL" id="ADZ83554.1"/>
    </source>
</evidence>
<feature type="domain" description="Phage conserved hypothetical protein C-terminal" evidence="1">
    <location>
        <begin position="130"/>
        <end position="202"/>
    </location>
</feature>
<evidence type="ECO:0000313" key="3">
    <source>
        <dbReference type="Proteomes" id="UP000008467"/>
    </source>
</evidence>
<proteinExistence type="predicted"/>
<name>F2JNA0_CELLD</name>
<dbReference type="STRING" id="642492.Clole_1831"/>
<dbReference type="Gene3D" id="1.10.10.10">
    <property type="entry name" value="Winged helix-like DNA-binding domain superfamily/Winged helix DNA-binding domain"/>
    <property type="match status" value="1"/>
</dbReference>
<dbReference type="eggNOG" id="COG1846">
    <property type="taxonomic scope" value="Bacteria"/>
</dbReference>
<gene>
    <name evidence="2" type="ordered locus">Clole_1831</name>
</gene>
<accession>F2JNA0</accession>
<evidence type="ECO:0000259" key="1">
    <source>
        <dbReference type="Pfam" id="PF09524"/>
    </source>
</evidence>
<dbReference type="AlphaFoldDB" id="F2JNA0"/>
<dbReference type="Proteomes" id="UP000008467">
    <property type="component" value="Chromosome"/>
</dbReference>
<dbReference type="eggNOG" id="COG3935">
    <property type="taxonomic scope" value="Bacteria"/>
</dbReference>
<reference evidence="2 3" key="1">
    <citation type="journal article" date="2011" name="J. Bacteriol.">
        <title>Complete genome sequence of the cellulose-degrading bacterium Cellulosilyticum lentocellum.</title>
        <authorList>
            <consortium name="US DOE Joint Genome Institute"/>
            <person name="Miller D.A."/>
            <person name="Suen G."/>
            <person name="Bruce D."/>
            <person name="Copeland A."/>
            <person name="Cheng J.F."/>
            <person name="Detter C."/>
            <person name="Goodwin L.A."/>
            <person name="Han C.S."/>
            <person name="Hauser L.J."/>
            <person name="Land M.L."/>
            <person name="Lapidus A."/>
            <person name="Lucas S."/>
            <person name="Meincke L."/>
            <person name="Pitluck S."/>
            <person name="Tapia R."/>
            <person name="Teshima H."/>
            <person name="Woyke T."/>
            <person name="Fox B.G."/>
            <person name="Angert E.R."/>
            <person name="Currie C.R."/>
        </authorList>
    </citation>
    <scope>NUCLEOTIDE SEQUENCE [LARGE SCALE GENOMIC DNA]</scope>
    <source>
        <strain evidence="3">ATCC 49066 / DSM 5427 / NCIMB 11756 / RHM5</strain>
    </source>
</reference>
<dbReference type="EMBL" id="CP002582">
    <property type="protein sequence ID" value="ADZ83554.1"/>
    <property type="molecule type" value="Genomic_DNA"/>
</dbReference>
<dbReference type="KEGG" id="cle:Clole_1831"/>
<dbReference type="Pfam" id="PF13730">
    <property type="entry name" value="HTH_36"/>
    <property type="match status" value="1"/>
</dbReference>
<dbReference type="Pfam" id="PF09524">
    <property type="entry name" value="Phg_2220_C"/>
    <property type="match status" value="1"/>
</dbReference>
<sequence>MSDAINRAYYSIIPANVRYDSDLTANAKLLYGEITALCNDKGYCWASNEYFSKLYGVSKKSISTWISQLVKKNYISLDITYKEGSKEILYRYLRILPYPMEEKVNTPMEEKVKENNTDINNTFNNNIVLIIEYLNSICGTNYKPTSKTTKRLIVARLKEHYTVDDFKKVIFTMSSKWKGTKFEQYLRPSTLFNEDKFEGYLNQYKNIGKFENGASSSKIEKFNSMASHDWDFDELEKLQLERKSKLVKEREGHSSE</sequence>
<dbReference type="InterPro" id="IPR036388">
    <property type="entry name" value="WH-like_DNA-bd_sf"/>
</dbReference>
<protein>
    <recommendedName>
        <fullName evidence="1">Phage conserved hypothetical protein C-terminal domain-containing protein</fullName>
    </recommendedName>
</protein>
<dbReference type="InterPro" id="IPR011741">
    <property type="entry name" value="Phg_2220_C"/>
</dbReference>
<dbReference type="RefSeq" id="WP_013656851.1">
    <property type="nucleotide sequence ID" value="NC_015275.1"/>
</dbReference>